<dbReference type="Pfam" id="PF00059">
    <property type="entry name" value="Lectin_C"/>
    <property type="match status" value="1"/>
</dbReference>
<evidence type="ECO:0000256" key="1">
    <source>
        <dbReference type="ARBA" id="ARBA00004196"/>
    </source>
</evidence>
<feature type="domain" description="OmpA-like" evidence="4">
    <location>
        <begin position="1082"/>
        <end position="1194"/>
    </location>
</feature>
<dbReference type="SUPFAM" id="SSF56436">
    <property type="entry name" value="C-type lectin-like"/>
    <property type="match status" value="1"/>
</dbReference>
<evidence type="ECO:0000256" key="2">
    <source>
        <dbReference type="SAM" id="MobiDB-lite"/>
    </source>
</evidence>
<name>A0A6J6D9S5_9ZZZZ</name>
<dbReference type="NCBIfam" id="TIGR02543">
    <property type="entry name" value="List_Bact_rpt"/>
    <property type="match status" value="2"/>
</dbReference>
<organism evidence="5">
    <name type="scientific">freshwater metagenome</name>
    <dbReference type="NCBI Taxonomy" id="449393"/>
    <lineage>
        <taxon>unclassified sequences</taxon>
        <taxon>metagenomes</taxon>
        <taxon>ecological metagenomes</taxon>
    </lineage>
</organism>
<gene>
    <name evidence="5" type="ORF">UFOPK1643_00159</name>
</gene>
<evidence type="ECO:0000313" key="5">
    <source>
        <dbReference type="EMBL" id="CAB4560740.1"/>
    </source>
</evidence>
<dbReference type="EMBL" id="CAEZTK010000005">
    <property type="protein sequence ID" value="CAB4560740.1"/>
    <property type="molecule type" value="Genomic_DNA"/>
</dbReference>
<accession>A0A6J6D9S5</accession>
<dbReference type="PANTHER" id="PTHR30329">
    <property type="entry name" value="STATOR ELEMENT OF FLAGELLAR MOTOR COMPLEX"/>
    <property type="match status" value="1"/>
</dbReference>
<dbReference type="InterPro" id="IPR016186">
    <property type="entry name" value="C-type_lectin-like/link_sf"/>
</dbReference>
<dbReference type="InterPro" id="IPR006665">
    <property type="entry name" value="OmpA-like"/>
</dbReference>
<dbReference type="SUPFAM" id="SSF103088">
    <property type="entry name" value="OmpA-like"/>
    <property type="match status" value="1"/>
</dbReference>
<dbReference type="Gene3D" id="3.80.10.10">
    <property type="entry name" value="Ribonuclease Inhibitor"/>
    <property type="match status" value="1"/>
</dbReference>
<proteinExistence type="predicted"/>
<feature type="region of interest" description="Disordered" evidence="2">
    <location>
        <begin position="1051"/>
        <end position="1081"/>
    </location>
</feature>
<reference evidence="5" key="1">
    <citation type="submission" date="2020-05" db="EMBL/GenBank/DDBJ databases">
        <authorList>
            <person name="Chiriac C."/>
            <person name="Salcher M."/>
            <person name="Ghai R."/>
            <person name="Kavagutti S V."/>
        </authorList>
    </citation>
    <scope>NUCLEOTIDE SEQUENCE</scope>
</reference>
<dbReference type="InterPro" id="IPR032675">
    <property type="entry name" value="LRR_dom_sf"/>
</dbReference>
<dbReference type="InterPro" id="IPR013378">
    <property type="entry name" value="InlB-like_B-rpt"/>
</dbReference>
<dbReference type="Gene3D" id="2.60.40.10">
    <property type="entry name" value="Immunoglobulins"/>
    <property type="match status" value="2"/>
</dbReference>
<dbReference type="InterPro" id="IPR042229">
    <property type="entry name" value="Listeria/Bacterioides_rpt_sf"/>
</dbReference>
<dbReference type="GO" id="GO:0005509">
    <property type="term" value="F:calcium ion binding"/>
    <property type="evidence" value="ECO:0007669"/>
    <property type="project" value="InterPro"/>
</dbReference>
<sequence>MIESGVTTIGQFPDGMGSFQNSGITSVTIPASVTTIMYGAFWDAANLTSVTFAPNSNLQSIGHFAFAGTQRLKSITLSSSLYLISSVAFSQSGIQYMIFEGAPPTINNYNGPGNLQDVPSSATAWVTSANFSNFNLVIPTILPNIRELTGSTPPPIILSPSNGSTLSGTVGVSFSQAVNFFGFGTPVLEVSSGNLPPGITLNESGQLVGTPTTTAPLITRTYSFSLRVVDGAQSHTVAISFEISPPAQPEIESETYALNVGIPANKGFFSFAQGAKTITLVEGSLPPGISLSSGNRFVGTPTNAGTYSVKLRVTDSYSQSVTSDNFTFQVGSAVSANISASLSSMNPTGADEDPIYSVITTNVPDDFMICGFYKNAALASDYQSGNCGPKQWSYFISEGISSDTSEDPFENMTWVIRTYGPDASEEGDPDINTPYLATVTVNVSSLEPTITIGTSDFSTTSATNLGISLANFDQTKSYQVTVKFVNATTNVDVTNGTLSAIRGSTFLISGYTSYSASKLGFKGSFAAITSALSSITWRPATAAENVSIRIGISTAPGVNEFYDANSGHYYRLIATGTPWSDARTTAEATTLFGLQGYLAEVNSAAENAFIANETSASNVWIGAAEDADTAKSPGGFTGNSYTGALGQRWIWNGAAQNPLPIGTGEIAQGPNAAYSSWSGGEPNNDRKPGADCAVTNWRGAKGLWNDLPCTNRNPYLIEFGGRTGETSTALSSTLTTTVNAVAPVQYTITYNPDSGNTTPTQASLTTGQTFILANAITRSNDGSTAYQFAGWSSNGILYKAGETITVATSNLTFTAVWVQLYEVTYVVNGGTFSGIETVNDAECTSSSKRCTINQVIQLNAAPTRSGYDFAGWKDQAGASIVDSNNLVDGIQTAVTTSNYIFTASWTPITYTVEYVSSGSTAPTQSALRQGQSFTVGAAVTKAGFEFDGWKTGVFTYLPDSQITVGTSNITLTAQWTAVFSVTYSQGLGSGTPSSATAFYPESYELILDSDEGISRSGFTFGGWNDGSAAYQPGDTYTVGTRNITLTAQWSANSVSSPPQAPDPTPTSTTSTTPNPILSNNTQPSAQMLKMHTVYMASGSFALSNSTKRSLKTLAIQINSSGKKVVLAYGYTDNRGGVNNTRLSQQRAQAVAKFLRPMLKGKTIQIGWFGSRKPVATGNSASDLAMNRRVEIWVK</sequence>
<dbReference type="InterPro" id="IPR036737">
    <property type="entry name" value="OmpA-like_sf"/>
</dbReference>
<dbReference type="Pfam" id="PF13306">
    <property type="entry name" value="LRR_5"/>
    <property type="match status" value="1"/>
</dbReference>
<dbReference type="AlphaFoldDB" id="A0A6J6D9S5"/>
<dbReference type="GO" id="GO:0030313">
    <property type="term" value="C:cell envelope"/>
    <property type="evidence" value="ECO:0007669"/>
    <property type="project" value="UniProtKB-SubCell"/>
</dbReference>
<dbReference type="InterPro" id="IPR015919">
    <property type="entry name" value="Cadherin-like_sf"/>
</dbReference>
<dbReference type="Gene3D" id="2.60.40.4270">
    <property type="entry name" value="Listeria-Bacteroides repeat domain"/>
    <property type="match status" value="4"/>
</dbReference>
<protein>
    <submittedName>
        <fullName evidence="5">Unannotated protein</fullName>
    </submittedName>
</protein>
<dbReference type="Gene3D" id="3.30.1330.60">
    <property type="entry name" value="OmpA-like domain"/>
    <property type="match status" value="1"/>
</dbReference>
<dbReference type="InterPro" id="IPR026906">
    <property type="entry name" value="LRR_5"/>
</dbReference>
<feature type="compositionally biased region" description="Low complexity" evidence="2">
    <location>
        <begin position="1065"/>
        <end position="1081"/>
    </location>
</feature>
<dbReference type="PANTHER" id="PTHR30329:SF21">
    <property type="entry name" value="LIPOPROTEIN YIAD-RELATED"/>
    <property type="match status" value="1"/>
</dbReference>
<dbReference type="SMART" id="SM00034">
    <property type="entry name" value="CLECT"/>
    <property type="match status" value="1"/>
</dbReference>
<dbReference type="Pfam" id="PF00691">
    <property type="entry name" value="OmpA"/>
    <property type="match status" value="1"/>
</dbReference>
<dbReference type="CDD" id="cd07185">
    <property type="entry name" value="OmpA_C-like"/>
    <property type="match status" value="1"/>
</dbReference>
<evidence type="ECO:0000259" key="4">
    <source>
        <dbReference type="PROSITE" id="PS51123"/>
    </source>
</evidence>
<dbReference type="InterPro" id="IPR016187">
    <property type="entry name" value="CTDL_fold"/>
</dbReference>
<dbReference type="PROSITE" id="PS50041">
    <property type="entry name" value="C_TYPE_LECTIN_2"/>
    <property type="match status" value="1"/>
</dbReference>
<dbReference type="SUPFAM" id="SSF49313">
    <property type="entry name" value="Cadherin-like"/>
    <property type="match status" value="1"/>
</dbReference>
<dbReference type="InterPro" id="IPR050330">
    <property type="entry name" value="Bact_OuterMem_StrucFunc"/>
</dbReference>
<dbReference type="GO" id="GO:0016020">
    <property type="term" value="C:membrane"/>
    <property type="evidence" value="ECO:0007669"/>
    <property type="project" value="InterPro"/>
</dbReference>
<dbReference type="Pfam" id="PF09479">
    <property type="entry name" value="Flg_new"/>
    <property type="match status" value="4"/>
</dbReference>
<evidence type="ECO:0000259" key="3">
    <source>
        <dbReference type="PROSITE" id="PS50041"/>
    </source>
</evidence>
<dbReference type="InterPro" id="IPR013783">
    <property type="entry name" value="Ig-like_fold"/>
</dbReference>
<dbReference type="InterPro" id="IPR001304">
    <property type="entry name" value="C-type_lectin-like"/>
</dbReference>
<dbReference type="PROSITE" id="PS51123">
    <property type="entry name" value="OMPA_2"/>
    <property type="match status" value="1"/>
</dbReference>
<comment type="subcellular location">
    <subcellularLocation>
        <location evidence="1">Cell envelope</location>
    </subcellularLocation>
</comment>
<feature type="domain" description="C-type lectin" evidence="3">
    <location>
        <begin position="565"/>
        <end position="718"/>
    </location>
</feature>
<dbReference type="Gene3D" id="3.10.100.10">
    <property type="entry name" value="Mannose-Binding Protein A, subunit A"/>
    <property type="match status" value="1"/>
</dbReference>